<dbReference type="Pfam" id="PF13472">
    <property type="entry name" value="Lipase_GDSL_2"/>
    <property type="match status" value="2"/>
</dbReference>
<feature type="domain" description="SGNH hydrolase-type esterase" evidence="3">
    <location>
        <begin position="33"/>
        <end position="207"/>
    </location>
</feature>
<reference evidence="4 5" key="1">
    <citation type="submission" date="2019-05" db="EMBL/GenBank/DDBJ databases">
        <title>Flagellimonas sp. AsT0115, sp. nov., isolated from a marine red algae, Asparagopsis taxiformis.</title>
        <authorList>
            <person name="Kim J."/>
            <person name="Jeong S.E."/>
            <person name="Jeon C.O."/>
        </authorList>
    </citation>
    <scope>NUCLEOTIDE SEQUENCE [LARGE SCALE GENOMIC DNA]</scope>
    <source>
        <strain evidence="4 5">AsT0115</strain>
    </source>
</reference>
<protein>
    <recommendedName>
        <fullName evidence="6">Lysophospholipase L1-like esterase</fullName>
    </recommendedName>
</protein>
<evidence type="ECO:0000313" key="4">
    <source>
        <dbReference type="EMBL" id="TMU54640.1"/>
    </source>
</evidence>
<dbReference type="Proteomes" id="UP000751614">
    <property type="component" value="Unassembled WGS sequence"/>
</dbReference>
<dbReference type="SUPFAM" id="SSF52266">
    <property type="entry name" value="SGNH hydrolase"/>
    <property type="match status" value="2"/>
</dbReference>
<dbReference type="Pfam" id="PF00326">
    <property type="entry name" value="Peptidase_S9"/>
    <property type="match status" value="1"/>
</dbReference>
<feature type="signal peptide" evidence="1">
    <location>
        <begin position="1"/>
        <end position="22"/>
    </location>
</feature>
<gene>
    <name evidence="4" type="ORF">FGG15_10550</name>
</gene>
<accession>A0ABY2WII0</accession>
<feature type="domain" description="SGNH hydrolase-type esterase" evidence="3">
    <location>
        <begin position="526"/>
        <end position="698"/>
    </location>
</feature>
<keyword evidence="1" id="KW-0732">Signal</keyword>
<dbReference type="PANTHER" id="PTHR30383">
    <property type="entry name" value="THIOESTERASE 1/PROTEASE 1/LYSOPHOSPHOLIPASE L1"/>
    <property type="match status" value="1"/>
</dbReference>
<proteinExistence type="predicted"/>
<evidence type="ECO:0000313" key="5">
    <source>
        <dbReference type="Proteomes" id="UP000751614"/>
    </source>
</evidence>
<evidence type="ECO:0000256" key="1">
    <source>
        <dbReference type="SAM" id="SignalP"/>
    </source>
</evidence>
<dbReference type="InterPro" id="IPR029058">
    <property type="entry name" value="AB_hydrolase_fold"/>
</dbReference>
<organism evidence="4 5">
    <name type="scientific">Flagellimonas algicola</name>
    <dbReference type="NCBI Taxonomy" id="2583815"/>
    <lineage>
        <taxon>Bacteria</taxon>
        <taxon>Pseudomonadati</taxon>
        <taxon>Bacteroidota</taxon>
        <taxon>Flavobacteriia</taxon>
        <taxon>Flavobacteriales</taxon>
        <taxon>Flavobacteriaceae</taxon>
        <taxon>Flagellimonas</taxon>
    </lineage>
</organism>
<name>A0ABY2WII0_9FLAO</name>
<dbReference type="RefSeq" id="WP_138836020.1">
    <property type="nucleotide sequence ID" value="NZ_VCNI01000002.1"/>
</dbReference>
<keyword evidence="5" id="KW-1185">Reference proteome</keyword>
<evidence type="ECO:0000259" key="3">
    <source>
        <dbReference type="Pfam" id="PF13472"/>
    </source>
</evidence>
<dbReference type="SUPFAM" id="SSF53474">
    <property type="entry name" value="alpha/beta-Hydrolases"/>
    <property type="match status" value="1"/>
</dbReference>
<dbReference type="InterPro" id="IPR001375">
    <property type="entry name" value="Peptidase_S9_cat"/>
</dbReference>
<evidence type="ECO:0000259" key="2">
    <source>
        <dbReference type="Pfam" id="PF00326"/>
    </source>
</evidence>
<dbReference type="InterPro" id="IPR051532">
    <property type="entry name" value="Ester_Hydrolysis_Enzymes"/>
</dbReference>
<dbReference type="InterPro" id="IPR036514">
    <property type="entry name" value="SGNH_hydro_sf"/>
</dbReference>
<dbReference type="EMBL" id="VCNI01000002">
    <property type="protein sequence ID" value="TMU54640.1"/>
    <property type="molecule type" value="Genomic_DNA"/>
</dbReference>
<dbReference type="InterPro" id="IPR013830">
    <property type="entry name" value="SGNH_hydro"/>
</dbReference>
<dbReference type="Gene3D" id="3.40.50.1110">
    <property type="entry name" value="SGNH hydrolase"/>
    <property type="match status" value="2"/>
</dbReference>
<dbReference type="Gene3D" id="3.40.50.1820">
    <property type="entry name" value="alpha/beta hydrolase"/>
    <property type="match status" value="1"/>
</dbReference>
<comment type="caution">
    <text evidence="4">The sequence shown here is derived from an EMBL/GenBank/DDBJ whole genome shotgun (WGS) entry which is preliminary data.</text>
</comment>
<sequence>MRHFLCLLTLFVVLLWSCRDTGSTERATVKIACVGNSITYGAGMANRDMNSYPKQLQRLLGERFQVKNFGVNGVTLLKKGDNPYWASGKYQEALDFNPLIVLIKLGTNDSKLQNRMYLDTDFEKDYKELIESFKVQHPYARIVLLLPLPSFLQDSTSIWNPIIQDKIIPLTQKVAYETGSEVVDLNQIFAADESMFPDKIHPSSLGATKIAQRVYEQLVQKTISTYNILENQDVQIESQENFHGFQHTNFQYMDLNCKVVQPKRTTKGKPWVLRARFWGHEPQTDIALLERGFHIAYCDVSNLYGNEKAVGHWNDFYELMTGAGLSEKVVLEGMSRGGLIIYNWAAANPEKVVCVYADAPVLDGTSWPGGKGKGNGSPPDWERFKEVYGISSEKDLDNFDGNPIHKTSDLAQAGFPMLHMCGEADNVVPFDENTVIFEQEIQAAGGAITTIYKPDVGHHPHSLENSTPIVDFILRASGRKINFASIPSPGSEYRSAAGWKEGKGWWYQMRDIDSLSRNSGELDLLLIGNSITQGWGGNRTLTTYKPGLPAAEEHFKNLNWVSAGISGDRTQHTAWRIKNGHYNEGNPKFVTLAIGVNNFPYNSAEEIAEGIRLNVELSREKLPNSNILLFGPLPTGLDKSSERRKKYEKVHELITPLGDGKSVHYFNLIENFSDEEGNLNTNYYSPDGIHLQPAGYKVWAAFIVEQVEKLEAIN</sequence>
<feature type="chain" id="PRO_5045306125" description="Lysophospholipase L1-like esterase" evidence="1">
    <location>
        <begin position="23"/>
        <end position="714"/>
    </location>
</feature>
<feature type="domain" description="Peptidase S9 prolyl oligopeptidase catalytic" evidence="2">
    <location>
        <begin position="326"/>
        <end position="466"/>
    </location>
</feature>
<evidence type="ECO:0008006" key="6">
    <source>
        <dbReference type="Google" id="ProtNLM"/>
    </source>
</evidence>